<dbReference type="Proteomes" id="UP000285317">
    <property type="component" value="Chromosome"/>
</dbReference>
<gene>
    <name evidence="8" type="primary">coaE</name>
    <name evidence="10" type="ORF">C1I64_08155</name>
</gene>
<dbReference type="EMBL" id="CP028137">
    <property type="protein sequence ID" value="AZZ52032.1"/>
    <property type="molecule type" value="Genomic_DNA"/>
</dbReference>
<dbReference type="GO" id="GO:0005737">
    <property type="term" value="C:cytoplasm"/>
    <property type="evidence" value="ECO:0007669"/>
    <property type="project" value="UniProtKB-SubCell"/>
</dbReference>
<evidence type="ECO:0000313" key="11">
    <source>
        <dbReference type="Proteomes" id="UP000285317"/>
    </source>
</evidence>
<evidence type="ECO:0000256" key="5">
    <source>
        <dbReference type="ARBA" id="ARBA00022777"/>
    </source>
</evidence>
<comment type="pathway">
    <text evidence="8">Cofactor biosynthesis; coenzyme A biosynthesis; CoA from (R)-pantothenate: step 5/5.</text>
</comment>
<dbReference type="NCBIfam" id="TIGR00152">
    <property type="entry name" value="dephospho-CoA kinase"/>
    <property type="match status" value="1"/>
</dbReference>
<feature type="binding site" evidence="8">
    <location>
        <begin position="11"/>
        <end position="16"/>
    </location>
    <ligand>
        <name>ATP</name>
        <dbReference type="ChEBI" id="CHEBI:30616"/>
    </ligand>
</feature>
<sequence length="201" mass="21163">MHLAALTGGIASGKSTVARRLAELGAVVVDADRLAREVVEPGEPALAAIVERFGPETLRADGSLDRAALGAIVFSDSAAREDLNAITHPAVSLRSQELFASAAAADPAAIVVYDVPLLAESRGAGEFDEVIVVHAPQETRVERLIHLRGMTEADARARVGAQASDEDRLALADAVIDASGTLEETLSQIDALWERLRRPSV</sequence>
<evidence type="ECO:0000256" key="6">
    <source>
        <dbReference type="ARBA" id="ARBA00022840"/>
    </source>
</evidence>
<evidence type="ECO:0000256" key="8">
    <source>
        <dbReference type="HAMAP-Rule" id="MF_00376"/>
    </source>
</evidence>
<dbReference type="UniPathway" id="UPA00241">
    <property type="reaction ID" value="UER00356"/>
</dbReference>
<dbReference type="PANTHER" id="PTHR10695:SF46">
    <property type="entry name" value="BIFUNCTIONAL COENZYME A SYNTHASE-RELATED"/>
    <property type="match status" value="1"/>
</dbReference>
<keyword evidence="4 8" id="KW-0547">Nucleotide-binding</keyword>
<evidence type="ECO:0000313" key="10">
    <source>
        <dbReference type="EMBL" id="AZZ52032.1"/>
    </source>
</evidence>
<dbReference type="KEGG" id="rfs:C1I64_08155"/>
<reference evidence="10 11" key="1">
    <citation type="submission" date="2018-03" db="EMBL/GenBank/DDBJ databases">
        <title>Bacteriophage NCPPB3778 and a type I-E CRISPR drive the evolution of the US Biological Select Agent, Rathayibacter toxicus.</title>
        <authorList>
            <person name="Davis E.W.II."/>
            <person name="Tabima J.F."/>
            <person name="Weisberg A.J."/>
            <person name="Dantas Lopes L."/>
            <person name="Wiseman M.S."/>
            <person name="Wiseman M.S."/>
            <person name="Pupko T."/>
            <person name="Belcher M.S."/>
            <person name="Sechler A.J."/>
            <person name="Tancos M.A."/>
            <person name="Schroeder B.K."/>
            <person name="Murray T.D."/>
            <person name="Luster D.G."/>
            <person name="Schneider W.L."/>
            <person name="Rogers E."/>
            <person name="Andreote F.D."/>
            <person name="Grunwald N.J."/>
            <person name="Putnam M.L."/>
            <person name="Chang J.H."/>
        </authorList>
    </citation>
    <scope>NUCLEOTIDE SEQUENCE [LARGE SCALE GENOMIC DNA]</scope>
    <source>
        <strain evidence="10 11">DSM 15932</strain>
    </source>
</reference>
<evidence type="ECO:0000256" key="3">
    <source>
        <dbReference type="ARBA" id="ARBA00022679"/>
    </source>
</evidence>
<dbReference type="CDD" id="cd02022">
    <property type="entry name" value="DPCK"/>
    <property type="match status" value="1"/>
</dbReference>
<dbReference type="GO" id="GO:0015937">
    <property type="term" value="P:coenzyme A biosynthetic process"/>
    <property type="evidence" value="ECO:0007669"/>
    <property type="project" value="UniProtKB-UniRule"/>
</dbReference>
<comment type="subcellular location">
    <subcellularLocation>
        <location evidence="8">Cytoplasm</location>
    </subcellularLocation>
</comment>
<dbReference type="SUPFAM" id="SSF52540">
    <property type="entry name" value="P-loop containing nucleoside triphosphate hydrolases"/>
    <property type="match status" value="1"/>
</dbReference>
<evidence type="ECO:0000256" key="4">
    <source>
        <dbReference type="ARBA" id="ARBA00022741"/>
    </source>
</evidence>
<evidence type="ECO:0000256" key="2">
    <source>
        <dbReference type="ARBA" id="ARBA00022490"/>
    </source>
</evidence>
<evidence type="ECO:0000256" key="9">
    <source>
        <dbReference type="NCBIfam" id="TIGR00152"/>
    </source>
</evidence>
<comment type="similarity">
    <text evidence="1 8">Belongs to the CoaE family.</text>
</comment>
<dbReference type="PANTHER" id="PTHR10695">
    <property type="entry name" value="DEPHOSPHO-COA KINASE-RELATED"/>
    <property type="match status" value="1"/>
</dbReference>
<comment type="catalytic activity">
    <reaction evidence="8">
        <text>3'-dephospho-CoA + ATP = ADP + CoA + H(+)</text>
        <dbReference type="Rhea" id="RHEA:18245"/>
        <dbReference type="ChEBI" id="CHEBI:15378"/>
        <dbReference type="ChEBI" id="CHEBI:30616"/>
        <dbReference type="ChEBI" id="CHEBI:57287"/>
        <dbReference type="ChEBI" id="CHEBI:57328"/>
        <dbReference type="ChEBI" id="CHEBI:456216"/>
        <dbReference type="EC" id="2.7.1.24"/>
    </reaction>
</comment>
<dbReference type="FunFam" id="3.40.50.300:FF:000991">
    <property type="entry name" value="Dephospho-CoA kinase"/>
    <property type="match status" value="1"/>
</dbReference>
<dbReference type="InterPro" id="IPR027417">
    <property type="entry name" value="P-loop_NTPase"/>
</dbReference>
<organism evidence="10 11">
    <name type="scientific">Rathayibacter festucae DSM 15932</name>
    <dbReference type="NCBI Taxonomy" id="1328866"/>
    <lineage>
        <taxon>Bacteria</taxon>
        <taxon>Bacillati</taxon>
        <taxon>Actinomycetota</taxon>
        <taxon>Actinomycetes</taxon>
        <taxon>Micrococcales</taxon>
        <taxon>Microbacteriaceae</taxon>
        <taxon>Rathayibacter</taxon>
    </lineage>
</organism>
<dbReference type="HAMAP" id="MF_00376">
    <property type="entry name" value="Dephospho_CoA_kinase"/>
    <property type="match status" value="1"/>
</dbReference>
<comment type="function">
    <text evidence="8">Catalyzes the phosphorylation of the 3'-hydroxyl group of dephosphocoenzyme A to form coenzyme A.</text>
</comment>
<dbReference type="EC" id="2.7.1.24" evidence="8 9"/>
<protein>
    <recommendedName>
        <fullName evidence="8 9">Dephospho-CoA kinase</fullName>
        <ecNumber evidence="8 9">2.7.1.24</ecNumber>
    </recommendedName>
    <alternativeName>
        <fullName evidence="8">Dephosphocoenzyme A kinase</fullName>
    </alternativeName>
</protein>
<evidence type="ECO:0000256" key="1">
    <source>
        <dbReference type="ARBA" id="ARBA00009018"/>
    </source>
</evidence>
<dbReference type="RefSeq" id="WP_127886874.1">
    <property type="nucleotide sequence ID" value="NZ_CP028137.1"/>
</dbReference>
<dbReference type="InterPro" id="IPR001977">
    <property type="entry name" value="Depp_CoAkinase"/>
</dbReference>
<dbReference type="AlphaFoldDB" id="A0A3T0T0L6"/>
<dbReference type="GO" id="GO:0004140">
    <property type="term" value="F:dephospho-CoA kinase activity"/>
    <property type="evidence" value="ECO:0007669"/>
    <property type="project" value="UniProtKB-UniRule"/>
</dbReference>
<name>A0A3T0T0L6_9MICO</name>
<evidence type="ECO:0000256" key="7">
    <source>
        <dbReference type="ARBA" id="ARBA00022993"/>
    </source>
</evidence>
<keyword evidence="2 8" id="KW-0963">Cytoplasm</keyword>
<accession>A0A3T0T0L6</accession>
<dbReference type="NCBIfam" id="NF002879">
    <property type="entry name" value="PRK03333.1"/>
    <property type="match status" value="1"/>
</dbReference>
<dbReference type="Pfam" id="PF01121">
    <property type="entry name" value="CoaE"/>
    <property type="match status" value="1"/>
</dbReference>
<dbReference type="GO" id="GO:0005524">
    <property type="term" value="F:ATP binding"/>
    <property type="evidence" value="ECO:0007669"/>
    <property type="project" value="UniProtKB-UniRule"/>
</dbReference>
<keyword evidence="5 8" id="KW-0418">Kinase</keyword>
<proteinExistence type="inferred from homology"/>
<keyword evidence="6 8" id="KW-0067">ATP-binding</keyword>
<dbReference type="PROSITE" id="PS51219">
    <property type="entry name" value="DPCK"/>
    <property type="match status" value="1"/>
</dbReference>
<keyword evidence="7 8" id="KW-0173">Coenzyme A biosynthesis</keyword>
<dbReference type="Gene3D" id="3.40.50.300">
    <property type="entry name" value="P-loop containing nucleotide triphosphate hydrolases"/>
    <property type="match status" value="1"/>
</dbReference>
<keyword evidence="3 8" id="KW-0808">Transferase</keyword>